<name>A0A1S6QCN0_9ANNE</name>
<keyword evidence="2" id="KW-0479">Metal-binding</keyword>
<dbReference type="GO" id="GO:0005506">
    <property type="term" value="F:iron ion binding"/>
    <property type="evidence" value="ECO:0007669"/>
    <property type="project" value="InterPro"/>
</dbReference>
<feature type="domain" description="Hemerythrin-like" evidence="4">
    <location>
        <begin position="25"/>
        <end position="128"/>
    </location>
</feature>
<evidence type="ECO:0000259" key="4">
    <source>
        <dbReference type="Pfam" id="PF01814"/>
    </source>
</evidence>
<comment type="similarity">
    <text evidence="1">Belongs to the hemerythrin family.</text>
</comment>
<dbReference type="PANTHER" id="PTHR37164">
    <property type="entry name" value="BACTERIOHEMERYTHRIN"/>
    <property type="match status" value="1"/>
</dbReference>
<dbReference type="NCBIfam" id="TIGR02481">
    <property type="entry name" value="hemeryth_dom"/>
    <property type="match status" value="1"/>
</dbReference>
<dbReference type="Gene3D" id="1.20.120.50">
    <property type="entry name" value="Hemerythrin-like"/>
    <property type="match status" value="1"/>
</dbReference>
<dbReference type="InterPro" id="IPR012827">
    <property type="entry name" value="Hemerythrin_metal-bd"/>
</dbReference>
<evidence type="ECO:0000256" key="2">
    <source>
        <dbReference type="ARBA" id="ARBA00022723"/>
    </source>
</evidence>
<organism evidence="5">
    <name type="scientific">Mesochaetopterus taylori</name>
    <dbReference type="NCBI Taxonomy" id="352254"/>
    <lineage>
        <taxon>Eukaryota</taxon>
        <taxon>Metazoa</taxon>
        <taxon>Spiralia</taxon>
        <taxon>Lophotrochozoa</taxon>
        <taxon>Annelida</taxon>
        <taxon>Polychaeta</taxon>
        <taxon>Sedentaria</taxon>
        <taxon>Chaetopteridae</taxon>
        <taxon>Mesochaetopterus</taxon>
    </lineage>
</organism>
<reference evidence="5" key="1">
    <citation type="submission" date="2016-10" db="EMBL/GenBank/DDBJ databases">
        <title>Discovery and evolution of novel hemerythrin genes in annelid worms.</title>
        <authorList>
            <person name="Costa-Paiva E.M."/>
            <person name="Whelan N.V."/>
            <person name="Waits D.S."/>
            <person name="Santos S."/>
            <person name="Schrago C.G."/>
            <person name="Halanych K.M."/>
        </authorList>
    </citation>
    <scope>NUCLEOTIDE SEQUENCE</scope>
</reference>
<proteinExistence type="evidence at transcript level"/>
<evidence type="ECO:0000256" key="1">
    <source>
        <dbReference type="ARBA" id="ARBA00010587"/>
    </source>
</evidence>
<dbReference type="InterPro" id="IPR050669">
    <property type="entry name" value="Hemerythrin"/>
</dbReference>
<evidence type="ECO:0000313" key="5">
    <source>
        <dbReference type="EMBL" id="AQV13682.1"/>
    </source>
</evidence>
<dbReference type="EMBL" id="KY007384">
    <property type="protein sequence ID" value="AQV13682.1"/>
    <property type="molecule type" value="mRNA"/>
</dbReference>
<keyword evidence="3" id="KW-0408">Iron</keyword>
<dbReference type="AlphaFoldDB" id="A0A1S6QCN0"/>
<dbReference type="PANTHER" id="PTHR37164:SF1">
    <property type="entry name" value="BACTERIOHEMERYTHRIN"/>
    <property type="match status" value="1"/>
</dbReference>
<dbReference type="InterPro" id="IPR035938">
    <property type="entry name" value="Hemerythrin-like_sf"/>
</dbReference>
<accession>A0A1S6QCN0</accession>
<evidence type="ECO:0000256" key="3">
    <source>
        <dbReference type="ARBA" id="ARBA00023004"/>
    </source>
</evidence>
<dbReference type="CDD" id="cd12107">
    <property type="entry name" value="Hemerythrin"/>
    <property type="match status" value="1"/>
</dbReference>
<dbReference type="PRINTS" id="PR00186">
    <property type="entry name" value="HEMERYTHRIN"/>
</dbReference>
<dbReference type="Pfam" id="PF01814">
    <property type="entry name" value="Hemerythrin"/>
    <property type="match status" value="1"/>
</dbReference>
<dbReference type="InterPro" id="IPR016131">
    <property type="entry name" value="Haemerythrin_Fe_BS"/>
</dbReference>
<dbReference type="InterPro" id="IPR002063">
    <property type="entry name" value="Haemerythrin"/>
</dbReference>
<dbReference type="PROSITE" id="PS00550">
    <property type="entry name" value="HEMERYTHRINS"/>
    <property type="match status" value="1"/>
</dbReference>
<dbReference type="SUPFAM" id="SSF47188">
    <property type="entry name" value="Hemerythrin-like"/>
    <property type="match status" value="1"/>
</dbReference>
<dbReference type="InterPro" id="IPR012312">
    <property type="entry name" value="Hemerythrin-like"/>
</dbReference>
<protein>
    <submittedName>
        <fullName evidence="5">Hemerythrin</fullName>
    </submittedName>
</protein>
<sequence>MSFSAVPCSHAVPSPFVWKSSFQVFYDNLDAEHQGLFDGIRKLKEDSGKSSQKSNLEHLIQILDEHFKDEEMMMKKKNFYDHDSHKKTHDDFLSVMRKVTPAQVNDKLFEHASTWLVSHIMDTDMKYKGEI</sequence>